<evidence type="ECO:0000256" key="6">
    <source>
        <dbReference type="ARBA" id="ARBA00022840"/>
    </source>
</evidence>
<evidence type="ECO:0000256" key="4">
    <source>
        <dbReference type="ARBA" id="ARBA00022692"/>
    </source>
</evidence>
<feature type="transmembrane region" description="Helical" evidence="9">
    <location>
        <begin position="160"/>
        <end position="187"/>
    </location>
</feature>
<evidence type="ECO:0000259" key="10">
    <source>
        <dbReference type="PROSITE" id="PS50893"/>
    </source>
</evidence>
<evidence type="ECO:0000256" key="7">
    <source>
        <dbReference type="ARBA" id="ARBA00022989"/>
    </source>
</evidence>
<name>A0A2M7TF91_UNCKA</name>
<protein>
    <recommendedName>
        <fullName evidence="10">ABC transporter domain-containing protein</fullName>
    </recommendedName>
</protein>
<dbReference type="SMART" id="SM00382">
    <property type="entry name" value="AAA"/>
    <property type="match status" value="1"/>
</dbReference>
<comment type="caution">
    <text evidence="11">The sequence shown here is derived from an EMBL/GenBank/DDBJ whole genome shotgun (WGS) entry which is preliminary data.</text>
</comment>
<evidence type="ECO:0000256" key="5">
    <source>
        <dbReference type="ARBA" id="ARBA00022741"/>
    </source>
</evidence>
<dbReference type="FunFam" id="3.40.50.300:FF:000221">
    <property type="entry name" value="Multidrug ABC transporter ATP-binding protein"/>
    <property type="match status" value="1"/>
</dbReference>
<dbReference type="PROSITE" id="PS50893">
    <property type="entry name" value="ABC_TRANSPORTER_2"/>
    <property type="match status" value="1"/>
</dbReference>
<keyword evidence="7 9" id="KW-1133">Transmembrane helix</keyword>
<dbReference type="PANTHER" id="PTHR24221">
    <property type="entry name" value="ATP-BINDING CASSETTE SUB-FAMILY B"/>
    <property type="match status" value="1"/>
</dbReference>
<keyword evidence="4 9" id="KW-0812">Transmembrane</keyword>
<dbReference type="InterPro" id="IPR003593">
    <property type="entry name" value="AAA+_ATPase"/>
</dbReference>
<dbReference type="PANTHER" id="PTHR24221:SF646">
    <property type="entry name" value="HAEMOLYSIN SECRETION ATP-BINDING PROTEIN"/>
    <property type="match status" value="1"/>
</dbReference>
<comment type="subcellular location">
    <subcellularLocation>
        <location evidence="1">Cell membrane</location>
        <topology evidence="1">Multi-pass membrane protein</topology>
    </subcellularLocation>
</comment>
<evidence type="ECO:0000256" key="2">
    <source>
        <dbReference type="ARBA" id="ARBA00022448"/>
    </source>
</evidence>
<keyword evidence="3" id="KW-1003">Cell membrane</keyword>
<dbReference type="Proteomes" id="UP000228920">
    <property type="component" value="Unassembled WGS sequence"/>
</dbReference>
<evidence type="ECO:0000313" key="12">
    <source>
        <dbReference type="Proteomes" id="UP000228920"/>
    </source>
</evidence>
<evidence type="ECO:0000256" key="3">
    <source>
        <dbReference type="ARBA" id="ARBA00022475"/>
    </source>
</evidence>
<proteinExistence type="predicted"/>
<dbReference type="SUPFAM" id="SSF52540">
    <property type="entry name" value="P-loop containing nucleoside triphosphate hydrolases"/>
    <property type="match status" value="1"/>
</dbReference>
<dbReference type="GO" id="GO:0034040">
    <property type="term" value="F:ATPase-coupled lipid transmembrane transporter activity"/>
    <property type="evidence" value="ECO:0007669"/>
    <property type="project" value="TreeGrafter"/>
</dbReference>
<keyword evidence="2" id="KW-0813">Transport</keyword>
<accession>A0A2M7TF91</accession>
<dbReference type="GO" id="GO:0016887">
    <property type="term" value="F:ATP hydrolysis activity"/>
    <property type="evidence" value="ECO:0007669"/>
    <property type="project" value="InterPro"/>
</dbReference>
<evidence type="ECO:0000256" key="9">
    <source>
        <dbReference type="SAM" id="Phobius"/>
    </source>
</evidence>
<dbReference type="InterPro" id="IPR003439">
    <property type="entry name" value="ABC_transporter-like_ATP-bd"/>
</dbReference>
<feature type="transmembrane region" description="Helical" evidence="9">
    <location>
        <begin position="71"/>
        <end position="88"/>
    </location>
</feature>
<dbReference type="SUPFAM" id="SSF90123">
    <property type="entry name" value="ABC transporter transmembrane region"/>
    <property type="match status" value="1"/>
</dbReference>
<dbReference type="Gene3D" id="3.40.50.300">
    <property type="entry name" value="P-loop containing nucleotide triphosphate hydrolases"/>
    <property type="match status" value="1"/>
</dbReference>
<evidence type="ECO:0000313" key="11">
    <source>
        <dbReference type="EMBL" id="PIZ44458.1"/>
    </source>
</evidence>
<evidence type="ECO:0000256" key="8">
    <source>
        <dbReference type="ARBA" id="ARBA00023136"/>
    </source>
</evidence>
<sequence>MATESQRLTQKEFLKVIRWVFGIYLRMAPGKTIMMIVMRALRDLRGLFYAWITAIVIDELVLMTQSGSKDLSILVPYLVMIFLYYIFVEGLVNNFYRYSSRSLRKISQSELEKLLYQQLNRLGIQNLENPETVNRIQRSQQWIYNTYDLLEEMVSFVSEIVRAIASGFIVFSFFPLLIPVLVVLTLIKYIPDRHYIKQDFQWQVGNSEDRRKAREAAYVLENPQSLQEISIVGAYKFMDKKYSDFYSWYNAGMLRIFRNRELTGFFLNALDTAVSVVGYGIIFNNLLWAKTTLGGVTFQVRALDTFSSSMQDILSSLSFMSEFAIKTNDLVILFEMEPAVSDGKIKLPRFIKPPEVEFEHVSFKYPNAEKYVFKDLSFKINSGEKVALVGHNGAGKTTLIKLIARIYQVTEGRVLINGININDLSINDWYKNLGVLFQDFNAYSYLTVEENIFAGKPTKKINRAKIVEAAKRADAHQFISEYTNTYDQLLSEKYEGGIRPSTGQQQKLAIARFFYRDAPLAIFDEPTAAIDAVSEYKIFNKIYRFFTNKTVIIISHRFSTVRNADRIIVLDKGKIIEEGSHGQLQEMDGVYNAAFRLQAEGYRD</sequence>
<keyword evidence="6" id="KW-0067">ATP-binding</keyword>
<dbReference type="InterPro" id="IPR039421">
    <property type="entry name" value="Type_1_exporter"/>
</dbReference>
<feature type="domain" description="ABC transporter" evidence="10">
    <location>
        <begin position="356"/>
        <end position="597"/>
    </location>
</feature>
<dbReference type="AlphaFoldDB" id="A0A2M7TF91"/>
<dbReference type="GO" id="GO:0005886">
    <property type="term" value="C:plasma membrane"/>
    <property type="evidence" value="ECO:0007669"/>
    <property type="project" value="UniProtKB-SubCell"/>
</dbReference>
<evidence type="ECO:0000256" key="1">
    <source>
        <dbReference type="ARBA" id="ARBA00004651"/>
    </source>
</evidence>
<dbReference type="Gene3D" id="1.20.1560.10">
    <property type="entry name" value="ABC transporter type 1, transmembrane domain"/>
    <property type="match status" value="1"/>
</dbReference>
<organism evidence="11 12">
    <name type="scientific">candidate division WWE3 bacterium CG_4_10_14_0_2_um_filter_41_14</name>
    <dbReference type="NCBI Taxonomy" id="1975072"/>
    <lineage>
        <taxon>Bacteria</taxon>
        <taxon>Katanobacteria</taxon>
    </lineage>
</organism>
<dbReference type="InterPro" id="IPR036640">
    <property type="entry name" value="ABC1_TM_sf"/>
</dbReference>
<dbReference type="EMBL" id="PFNL01000178">
    <property type="protein sequence ID" value="PIZ44458.1"/>
    <property type="molecule type" value="Genomic_DNA"/>
</dbReference>
<keyword evidence="5" id="KW-0547">Nucleotide-binding</keyword>
<gene>
    <name evidence="11" type="ORF">COY32_06345</name>
</gene>
<keyword evidence="8 9" id="KW-0472">Membrane</keyword>
<dbReference type="Pfam" id="PF00005">
    <property type="entry name" value="ABC_tran"/>
    <property type="match status" value="1"/>
</dbReference>
<dbReference type="InterPro" id="IPR027417">
    <property type="entry name" value="P-loop_NTPase"/>
</dbReference>
<reference evidence="12" key="1">
    <citation type="submission" date="2017-09" db="EMBL/GenBank/DDBJ databases">
        <title>Depth-based differentiation of microbial function through sediment-hosted aquifers and enrichment of novel symbionts in the deep terrestrial subsurface.</title>
        <authorList>
            <person name="Probst A.J."/>
            <person name="Ladd B."/>
            <person name="Jarett J.K."/>
            <person name="Geller-Mcgrath D.E."/>
            <person name="Sieber C.M.K."/>
            <person name="Emerson J.B."/>
            <person name="Anantharaman K."/>
            <person name="Thomas B.C."/>
            <person name="Malmstrom R."/>
            <person name="Stieglmeier M."/>
            <person name="Klingl A."/>
            <person name="Woyke T."/>
            <person name="Ryan C.M."/>
            <person name="Banfield J.F."/>
        </authorList>
    </citation>
    <scope>NUCLEOTIDE SEQUENCE [LARGE SCALE GENOMIC DNA]</scope>
</reference>
<dbReference type="GO" id="GO:0005524">
    <property type="term" value="F:ATP binding"/>
    <property type="evidence" value="ECO:0007669"/>
    <property type="project" value="UniProtKB-KW"/>
</dbReference>
<feature type="transmembrane region" description="Helical" evidence="9">
    <location>
        <begin position="47"/>
        <end position="64"/>
    </location>
</feature>